<comment type="similarity">
    <text evidence="2">Belongs to the 2H phosphoesterase superfamily. ThpR family.</text>
</comment>
<organism evidence="3 4">
    <name type="scientific">Amycolatopsis magusensis</name>
    <dbReference type="NCBI Taxonomy" id="882444"/>
    <lineage>
        <taxon>Bacteria</taxon>
        <taxon>Bacillati</taxon>
        <taxon>Actinomycetota</taxon>
        <taxon>Actinomycetes</taxon>
        <taxon>Pseudonocardiales</taxon>
        <taxon>Pseudonocardiaceae</taxon>
        <taxon>Amycolatopsis</taxon>
    </lineage>
</organism>
<evidence type="ECO:0000256" key="1">
    <source>
        <dbReference type="ARBA" id="ARBA00022801"/>
    </source>
</evidence>
<proteinExistence type="inferred from homology"/>
<dbReference type="EMBL" id="JAGGMS010000001">
    <property type="protein sequence ID" value="MBP2181939.1"/>
    <property type="molecule type" value="Genomic_DNA"/>
</dbReference>
<keyword evidence="1 2" id="KW-0378">Hydrolase</keyword>
<evidence type="ECO:0000256" key="2">
    <source>
        <dbReference type="HAMAP-Rule" id="MF_01940"/>
    </source>
</evidence>
<dbReference type="InterPro" id="IPR004175">
    <property type="entry name" value="RNA_CPDase"/>
</dbReference>
<feature type="short sequence motif" description="HXTX 2" evidence="2">
    <location>
        <begin position="108"/>
        <end position="111"/>
    </location>
</feature>
<dbReference type="PANTHER" id="PTHR35561:SF1">
    <property type="entry name" value="RNA 2',3'-CYCLIC PHOSPHODIESTERASE"/>
    <property type="match status" value="1"/>
</dbReference>
<gene>
    <name evidence="3" type="ORF">JOM49_003465</name>
</gene>
<comment type="function">
    <text evidence="2">Hydrolyzes RNA 2',3'-cyclic phosphodiester to an RNA 2'-phosphomonoester.</text>
</comment>
<reference evidence="3 4" key="1">
    <citation type="submission" date="2021-03" db="EMBL/GenBank/DDBJ databases">
        <title>Sequencing the genomes of 1000 actinobacteria strains.</title>
        <authorList>
            <person name="Klenk H.-P."/>
        </authorList>
    </citation>
    <scope>NUCLEOTIDE SEQUENCE [LARGE SCALE GENOMIC DNA]</scope>
    <source>
        <strain evidence="3 4">DSM 45510</strain>
    </source>
</reference>
<dbReference type="EC" id="3.1.4.58" evidence="2"/>
<dbReference type="HAMAP" id="MF_01940">
    <property type="entry name" value="RNA_CPDase"/>
    <property type="match status" value="1"/>
</dbReference>
<dbReference type="GO" id="GO:0016874">
    <property type="term" value="F:ligase activity"/>
    <property type="evidence" value="ECO:0007669"/>
    <property type="project" value="UniProtKB-KW"/>
</dbReference>
<dbReference type="PANTHER" id="PTHR35561">
    <property type="entry name" value="RNA 2',3'-CYCLIC PHOSPHODIESTERASE"/>
    <property type="match status" value="1"/>
</dbReference>
<evidence type="ECO:0000313" key="4">
    <source>
        <dbReference type="Proteomes" id="UP000741013"/>
    </source>
</evidence>
<comment type="catalytic activity">
    <reaction evidence="2">
        <text>a 3'-end 2',3'-cyclophospho-ribonucleotide-RNA + H2O = a 3'-end 2'-phospho-ribonucleotide-RNA + H(+)</text>
        <dbReference type="Rhea" id="RHEA:11828"/>
        <dbReference type="Rhea" id="RHEA-COMP:10464"/>
        <dbReference type="Rhea" id="RHEA-COMP:17353"/>
        <dbReference type="ChEBI" id="CHEBI:15377"/>
        <dbReference type="ChEBI" id="CHEBI:15378"/>
        <dbReference type="ChEBI" id="CHEBI:83064"/>
        <dbReference type="ChEBI" id="CHEBI:173113"/>
        <dbReference type="EC" id="3.1.4.58"/>
    </reaction>
</comment>
<evidence type="ECO:0000313" key="3">
    <source>
        <dbReference type="EMBL" id="MBP2181939.1"/>
    </source>
</evidence>
<feature type="active site" description="Proton donor" evidence="2">
    <location>
        <position position="38"/>
    </location>
</feature>
<keyword evidence="3" id="KW-0436">Ligase</keyword>
<dbReference type="Gene3D" id="3.90.1140.10">
    <property type="entry name" value="Cyclic phosphodiesterase"/>
    <property type="match status" value="1"/>
</dbReference>
<dbReference type="NCBIfam" id="TIGR02258">
    <property type="entry name" value="2_5_ligase"/>
    <property type="match status" value="1"/>
</dbReference>
<dbReference type="RefSeq" id="WP_209665299.1">
    <property type="nucleotide sequence ID" value="NZ_JAGGMS010000001.1"/>
</dbReference>
<dbReference type="InterPro" id="IPR009097">
    <property type="entry name" value="Cyclic_Pdiesterase"/>
</dbReference>
<feature type="active site" description="Proton acceptor" evidence="2">
    <location>
        <position position="108"/>
    </location>
</feature>
<dbReference type="Pfam" id="PF13563">
    <property type="entry name" value="2_5_RNA_ligase2"/>
    <property type="match status" value="1"/>
</dbReference>
<feature type="short sequence motif" description="HXTX 1" evidence="2">
    <location>
        <begin position="38"/>
        <end position="41"/>
    </location>
</feature>
<protein>
    <recommendedName>
        <fullName evidence="2">RNA 2',3'-cyclic phosphodiesterase</fullName>
        <shortName evidence="2">RNA 2',3'-CPDase</shortName>
        <ecNumber evidence="2">3.1.4.58</ecNumber>
    </recommendedName>
</protein>
<sequence length="166" mass="18076">MLIFSALVPPPVVLRSAEAALHGRWIDGFRWSPVSNWHITLGFFGEDSISERVDWLRDRLAGRPPVHLRLSAADTFPKVLWLGVESEDLADLAKAAGADLDERPYRPHLTLARFPAERSAEARALVDHLAGYTSPAWTAAEVVLMKSTAGAYSQVARFALDGGSGG</sequence>
<dbReference type="Proteomes" id="UP000741013">
    <property type="component" value="Unassembled WGS sequence"/>
</dbReference>
<keyword evidence="4" id="KW-1185">Reference proteome</keyword>
<dbReference type="SUPFAM" id="SSF55144">
    <property type="entry name" value="LigT-like"/>
    <property type="match status" value="1"/>
</dbReference>
<name>A0ABS4PR94_9PSEU</name>
<accession>A0ABS4PR94</accession>
<comment type="caution">
    <text evidence="3">The sequence shown here is derived from an EMBL/GenBank/DDBJ whole genome shotgun (WGS) entry which is preliminary data.</text>
</comment>